<organism evidence="2">
    <name type="scientific">marine sediment metagenome</name>
    <dbReference type="NCBI Taxonomy" id="412755"/>
    <lineage>
        <taxon>unclassified sequences</taxon>
        <taxon>metagenomes</taxon>
        <taxon>ecological metagenomes</taxon>
    </lineage>
</organism>
<reference evidence="2" key="1">
    <citation type="journal article" date="2014" name="Front. Microbiol.">
        <title>High frequency of phylogenetically diverse reductive dehalogenase-homologous genes in deep subseafloor sedimentary metagenomes.</title>
        <authorList>
            <person name="Kawai M."/>
            <person name="Futagami T."/>
            <person name="Toyoda A."/>
            <person name="Takaki Y."/>
            <person name="Nishi S."/>
            <person name="Hori S."/>
            <person name="Arai W."/>
            <person name="Tsubouchi T."/>
            <person name="Morono Y."/>
            <person name="Uchiyama I."/>
            <person name="Ito T."/>
            <person name="Fujiyama A."/>
            <person name="Inagaki F."/>
            <person name="Takami H."/>
        </authorList>
    </citation>
    <scope>NUCLEOTIDE SEQUENCE</scope>
    <source>
        <strain evidence="2">Expedition CK06-06</strain>
    </source>
</reference>
<accession>X1INL5</accession>
<protein>
    <submittedName>
        <fullName evidence="2">Uncharacterized protein</fullName>
    </submittedName>
</protein>
<dbReference type="AlphaFoldDB" id="X1INL5"/>
<evidence type="ECO:0000256" key="1">
    <source>
        <dbReference type="SAM" id="MobiDB-lite"/>
    </source>
</evidence>
<name>X1INL5_9ZZZZ</name>
<dbReference type="EMBL" id="BARU01033736">
    <property type="protein sequence ID" value="GAH70845.1"/>
    <property type="molecule type" value="Genomic_DNA"/>
</dbReference>
<evidence type="ECO:0000313" key="2">
    <source>
        <dbReference type="EMBL" id="GAH70845.1"/>
    </source>
</evidence>
<feature type="non-terminal residue" evidence="2">
    <location>
        <position position="38"/>
    </location>
</feature>
<gene>
    <name evidence="2" type="ORF">S03H2_53038</name>
</gene>
<feature type="region of interest" description="Disordered" evidence="1">
    <location>
        <begin position="1"/>
        <end position="26"/>
    </location>
</feature>
<proteinExistence type="predicted"/>
<comment type="caution">
    <text evidence="2">The sequence shown here is derived from an EMBL/GenBank/DDBJ whole genome shotgun (WGS) entry which is preliminary data.</text>
</comment>
<sequence>MSNDQNEPVAIFDQKKQLTPKGRNSKKPAPLIILMAVV</sequence>